<proteinExistence type="predicted"/>
<reference evidence="1" key="1">
    <citation type="submission" date="2019-11" db="EMBL/GenBank/DDBJ databases">
        <authorList>
            <person name="Feng L."/>
        </authorList>
    </citation>
    <scope>NUCLEOTIDE SEQUENCE</scope>
    <source>
        <strain evidence="1">CAmalonaticusLFYP1</strain>
    </source>
</reference>
<name>A0A6N2XHS9_CITAM</name>
<dbReference type="EMBL" id="CACRTI010000020">
    <property type="protein sequence ID" value="VYT53256.1"/>
    <property type="molecule type" value="Genomic_DNA"/>
</dbReference>
<gene>
    <name evidence="1" type="ORF">CALFYP1_01010</name>
</gene>
<dbReference type="AlphaFoldDB" id="A0A6N2XHS9"/>
<dbReference type="AntiFam" id="ANF00031">
    <property type="entry name" value="Antisense to tmRNA"/>
</dbReference>
<sequence>MRLGPTKTIELFVGPINGPKRFGFNQFSSDFAGQIEGTKKPAGLAPCGLLGLHRMTLVITDGEFWWSWRELNPRPKFLHPRYYMLSQSLHSPGTCGLTRHYQTSLISFNASTPGRASTRSLLGLTSL</sequence>
<protein>
    <submittedName>
        <fullName evidence="1">Uncharacterized protein</fullName>
    </submittedName>
</protein>
<accession>A0A6N2XHS9</accession>
<organism evidence="1">
    <name type="scientific">Citrobacter amalonaticus</name>
    <dbReference type="NCBI Taxonomy" id="35703"/>
    <lineage>
        <taxon>Bacteria</taxon>
        <taxon>Pseudomonadati</taxon>
        <taxon>Pseudomonadota</taxon>
        <taxon>Gammaproteobacteria</taxon>
        <taxon>Enterobacterales</taxon>
        <taxon>Enterobacteriaceae</taxon>
        <taxon>Citrobacter</taxon>
    </lineage>
</organism>
<evidence type="ECO:0000313" key="1">
    <source>
        <dbReference type="EMBL" id="VYT53256.1"/>
    </source>
</evidence>